<sequence>MTTNDEKGHYYQSGDEWFVDAQFIRNASRDPGIVVWDSGDGYRIRTAGQATLHCRPVQRAFPQQIGPAFFCGKGPEDGRLVAMAARSGEVGIPTTTDSRASKEDCGCSSCSRGGACPCGKNPADGDQHDVLGHVMRLIMSESLGTLLAHQDGESTLSIHVPYEGVVAPEWAAGRFHECIREVMRFPDFTPGTMVGHVVLHERRPTIRWSAMLDRRRAHLLEDLVRRAVSLAAQASRGAPAHPVSPPHRSAGAFAWGAAAEVAADAETGTCETCPYALGTNLRCPACRTWQRSRILPPVADQEHLIAKILYEQHDLEQLTRASLDRLAAAVAQILASNKVEPLTDLFFLRLERAVLAAIRVLELRVTARDTDAILDVVEALLSEPGIRLGSPKESP</sequence>
<dbReference type="Proteomes" id="UP001139031">
    <property type="component" value="Unassembled WGS sequence"/>
</dbReference>
<proteinExistence type="predicted"/>
<dbReference type="RefSeq" id="WP_224191058.1">
    <property type="nucleotide sequence ID" value="NZ_JAIRAU010000005.1"/>
</dbReference>
<accession>A0ABS7TM31</accession>
<organism evidence="1 2">
    <name type="scientific">Nannocystis pusilla</name>
    <dbReference type="NCBI Taxonomy" id="889268"/>
    <lineage>
        <taxon>Bacteria</taxon>
        <taxon>Pseudomonadati</taxon>
        <taxon>Myxococcota</taxon>
        <taxon>Polyangia</taxon>
        <taxon>Nannocystales</taxon>
        <taxon>Nannocystaceae</taxon>
        <taxon>Nannocystis</taxon>
    </lineage>
</organism>
<evidence type="ECO:0000313" key="2">
    <source>
        <dbReference type="Proteomes" id="UP001139031"/>
    </source>
</evidence>
<gene>
    <name evidence="1" type="ORF">K7C98_08405</name>
</gene>
<keyword evidence="2" id="KW-1185">Reference proteome</keyword>
<evidence type="ECO:0000313" key="1">
    <source>
        <dbReference type="EMBL" id="MBZ5709281.1"/>
    </source>
</evidence>
<reference evidence="1" key="1">
    <citation type="submission" date="2021-08" db="EMBL/GenBank/DDBJ databases">
        <authorList>
            <person name="Stevens D.C."/>
        </authorList>
    </citation>
    <scope>NUCLEOTIDE SEQUENCE</scope>
    <source>
        <strain evidence="1">DSM 53165</strain>
    </source>
</reference>
<name>A0ABS7TM31_9BACT</name>
<comment type="caution">
    <text evidence="1">The sequence shown here is derived from an EMBL/GenBank/DDBJ whole genome shotgun (WGS) entry which is preliminary data.</text>
</comment>
<protein>
    <submittedName>
        <fullName evidence="1">Uncharacterized protein</fullName>
    </submittedName>
</protein>
<dbReference type="EMBL" id="JAIRAU010000005">
    <property type="protein sequence ID" value="MBZ5709281.1"/>
    <property type="molecule type" value="Genomic_DNA"/>
</dbReference>